<proteinExistence type="predicted"/>
<reference evidence="2 3" key="1">
    <citation type="submission" date="2015-03" db="EMBL/GenBank/DDBJ databases">
        <authorList>
            <person name="Zheng J."/>
            <person name="Ganezle M."/>
        </authorList>
    </citation>
    <scope>NUCLEOTIDE SEQUENCE [LARGE SCALE GENOMIC DNA]</scope>
    <source>
        <strain evidence="2 3">LP38</strain>
    </source>
</reference>
<dbReference type="PATRIC" id="fig|216463.3.peg.2253"/>
<evidence type="ECO:0000313" key="2">
    <source>
        <dbReference type="EMBL" id="KJW13306.1"/>
    </source>
</evidence>
<accession>A0A0F3RTL0</accession>
<evidence type="ECO:0000259" key="1">
    <source>
        <dbReference type="Pfam" id="PF13460"/>
    </source>
</evidence>
<dbReference type="OrthoDB" id="9785372at2"/>
<dbReference type="PANTHER" id="PTHR43355">
    <property type="entry name" value="FLAVIN REDUCTASE (NADPH)"/>
    <property type="match status" value="1"/>
</dbReference>
<feature type="domain" description="NAD(P)-binding" evidence="1">
    <location>
        <begin position="7"/>
        <end position="192"/>
    </location>
</feature>
<evidence type="ECO:0000313" key="3">
    <source>
        <dbReference type="Proteomes" id="UP000033491"/>
    </source>
</evidence>
<dbReference type="RefSeq" id="WP_045806532.1">
    <property type="nucleotide sequence ID" value="NZ_JZCR01000006.1"/>
</dbReference>
<dbReference type="EMBL" id="JZCR01000006">
    <property type="protein sequence ID" value="KJW13306.1"/>
    <property type="molecule type" value="Genomic_DNA"/>
</dbReference>
<name>A0A0F3RTL0_9LACO</name>
<gene>
    <name evidence="2" type="ORF">VC81_02220</name>
</gene>
<dbReference type="InterPro" id="IPR036291">
    <property type="entry name" value="NAD(P)-bd_dom_sf"/>
</dbReference>
<dbReference type="GO" id="GO:0016646">
    <property type="term" value="F:oxidoreductase activity, acting on the CH-NH group of donors, NAD or NADP as acceptor"/>
    <property type="evidence" value="ECO:0007669"/>
    <property type="project" value="TreeGrafter"/>
</dbReference>
<organism evidence="2 3">
    <name type="scientific">Levilactobacillus spicheri</name>
    <dbReference type="NCBI Taxonomy" id="216463"/>
    <lineage>
        <taxon>Bacteria</taxon>
        <taxon>Bacillati</taxon>
        <taxon>Bacillota</taxon>
        <taxon>Bacilli</taxon>
        <taxon>Lactobacillales</taxon>
        <taxon>Lactobacillaceae</taxon>
        <taxon>Levilactobacillus</taxon>
    </lineage>
</organism>
<dbReference type="InterPro" id="IPR016040">
    <property type="entry name" value="NAD(P)-bd_dom"/>
</dbReference>
<dbReference type="Proteomes" id="UP000033491">
    <property type="component" value="Unassembled WGS sequence"/>
</dbReference>
<dbReference type="Pfam" id="PF13460">
    <property type="entry name" value="NAD_binding_10"/>
    <property type="match status" value="1"/>
</dbReference>
<dbReference type="SUPFAM" id="SSF51735">
    <property type="entry name" value="NAD(P)-binding Rossmann-fold domains"/>
    <property type="match status" value="1"/>
</dbReference>
<dbReference type="PANTHER" id="PTHR43355:SF2">
    <property type="entry name" value="FLAVIN REDUCTASE (NADPH)"/>
    <property type="match status" value="1"/>
</dbReference>
<dbReference type="InterPro" id="IPR051606">
    <property type="entry name" value="Polyketide_Oxido-like"/>
</dbReference>
<comment type="caution">
    <text evidence="2">The sequence shown here is derived from an EMBL/GenBank/DDBJ whole genome shotgun (WGS) entry which is preliminary data.</text>
</comment>
<protein>
    <recommendedName>
        <fullName evidence="1">NAD(P)-binding domain-containing protein</fullName>
    </recommendedName>
</protein>
<dbReference type="Gene3D" id="3.40.50.720">
    <property type="entry name" value="NAD(P)-binding Rossmann-like Domain"/>
    <property type="match status" value="1"/>
</dbReference>
<sequence length="204" mass="22641">MKLAIIGATGKTGQAVLRVAQQRHLDVMAIVRNAAHLTVDVPTIEKDLFELTAANLVPFDVVLCTFASGKKSDYPRVNQHLVDLLTGTTTRLIVVGSGATLFADERRTKTVGNQLPIIMRYSSREHLKARQILQDSRINWTYMAPPMNYLPAGAATGNYQLGHDVLLYDQQGNSSISYADMAIALVDEMEHPQYERQLMTVAWV</sequence>
<dbReference type="AlphaFoldDB" id="A0A0F3RTL0"/>